<evidence type="ECO:0000313" key="8">
    <source>
        <dbReference type="Proteomes" id="UP000247476"/>
    </source>
</evidence>
<evidence type="ECO:0000256" key="4">
    <source>
        <dbReference type="ARBA" id="ARBA00023139"/>
    </source>
</evidence>
<keyword evidence="4" id="KW-0564">Palmitate</keyword>
<name>A0A2V5K6N6_9BACL</name>
<dbReference type="Gene3D" id="3.40.190.10">
    <property type="entry name" value="Periplasmic binding protein-like II"/>
    <property type="match status" value="1"/>
</dbReference>
<dbReference type="Proteomes" id="UP000247476">
    <property type="component" value="Unassembled WGS sequence"/>
</dbReference>
<feature type="signal peptide" evidence="6">
    <location>
        <begin position="1"/>
        <end position="24"/>
    </location>
</feature>
<evidence type="ECO:0000313" key="7">
    <source>
        <dbReference type="EMBL" id="PYI53443.1"/>
    </source>
</evidence>
<comment type="caution">
    <text evidence="7">The sequence shown here is derived from an EMBL/GenBank/DDBJ whole genome shotgun (WGS) entry which is preliminary data.</text>
</comment>
<reference evidence="7 8" key="1">
    <citation type="submission" date="2018-05" db="EMBL/GenBank/DDBJ databases">
        <title>Paenibacillus flagellatus sp. nov., isolated from selenium mineral soil.</title>
        <authorList>
            <person name="Dai X."/>
        </authorList>
    </citation>
    <scope>NUCLEOTIDE SEQUENCE [LARGE SCALE GENOMIC DNA]</scope>
    <source>
        <strain evidence="7 8">DXL2</strain>
    </source>
</reference>
<dbReference type="InterPro" id="IPR006059">
    <property type="entry name" value="SBP"/>
</dbReference>
<dbReference type="RefSeq" id="WP_110841215.1">
    <property type="nucleotide sequence ID" value="NZ_QJVJ01000007.1"/>
</dbReference>
<proteinExistence type="predicted"/>
<dbReference type="EMBL" id="QJVJ01000007">
    <property type="protein sequence ID" value="PYI53443.1"/>
    <property type="molecule type" value="Genomic_DNA"/>
</dbReference>
<dbReference type="PANTHER" id="PTHR43649:SF33">
    <property type="entry name" value="POLYGALACTURONAN_RHAMNOGALACTURONAN-BINDING PROTEIN YTCQ"/>
    <property type="match status" value="1"/>
</dbReference>
<gene>
    <name evidence="7" type="ORF">DLM86_16855</name>
</gene>
<feature type="chain" id="PRO_5016101550" evidence="6">
    <location>
        <begin position="25"/>
        <end position="436"/>
    </location>
</feature>
<evidence type="ECO:0000256" key="2">
    <source>
        <dbReference type="ARBA" id="ARBA00022729"/>
    </source>
</evidence>
<sequence length="436" mass="48231">MGKRSIVVSLAAAAAAAAVCIALALPPGGERDWAGDGAPPEPVKLVFMTWGNPSHLDMYERLLDRFAELRPDIAIELESVPYPEYQQKLSVLAAGRELPDIAWAADRMIPQFRANHILADVSETARDAGFDPGDFIPSTLDMFRGEDGMLYGLPFSTPPSVMFYNADLFERAGLTPPDTLHAQGRWTWERFRESARAIAALSSGGERVYGANFFRDWKTWIQLGSYAWSHGSGPFNARMTAFAWDDDAGVATMRMLEEMMFDERSHPKVGEQAGFEGGGVGMFFDVYSYVSVARTIRDFRWNIAPLPSGPKGAVPMLGQAGYVVFEGSKHPEEAKALLRFLASREGIEATSVYFVPPRASVLNADAFLRQPGAPANVKQAVIDQMASARFQPGHVNWQAIDTAVMSGLDRLWARELTPEQTVRWVREQIEPLLREP</sequence>
<protein>
    <submittedName>
        <fullName evidence="7">Sugar ABC transporter substrate-binding protein</fullName>
    </submittedName>
</protein>
<organism evidence="7 8">
    <name type="scientific">Paenibacillus flagellatus</name>
    <dbReference type="NCBI Taxonomy" id="2211139"/>
    <lineage>
        <taxon>Bacteria</taxon>
        <taxon>Bacillati</taxon>
        <taxon>Bacillota</taxon>
        <taxon>Bacilli</taxon>
        <taxon>Bacillales</taxon>
        <taxon>Paenibacillaceae</taxon>
        <taxon>Paenibacillus</taxon>
    </lineage>
</organism>
<keyword evidence="5" id="KW-0449">Lipoprotein</keyword>
<dbReference type="AlphaFoldDB" id="A0A2V5K6N6"/>
<dbReference type="OrthoDB" id="9782846at2"/>
<evidence type="ECO:0000256" key="1">
    <source>
        <dbReference type="ARBA" id="ARBA00022475"/>
    </source>
</evidence>
<keyword evidence="2 6" id="KW-0732">Signal</keyword>
<keyword evidence="3" id="KW-0472">Membrane</keyword>
<evidence type="ECO:0000256" key="5">
    <source>
        <dbReference type="ARBA" id="ARBA00023288"/>
    </source>
</evidence>
<evidence type="ECO:0000256" key="3">
    <source>
        <dbReference type="ARBA" id="ARBA00023136"/>
    </source>
</evidence>
<dbReference type="InterPro" id="IPR050490">
    <property type="entry name" value="Bact_solute-bd_prot1"/>
</dbReference>
<keyword evidence="1" id="KW-1003">Cell membrane</keyword>
<dbReference type="SUPFAM" id="SSF53850">
    <property type="entry name" value="Periplasmic binding protein-like II"/>
    <property type="match status" value="1"/>
</dbReference>
<keyword evidence="8" id="KW-1185">Reference proteome</keyword>
<dbReference type="Pfam" id="PF01547">
    <property type="entry name" value="SBP_bac_1"/>
    <property type="match status" value="1"/>
</dbReference>
<dbReference type="PANTHER" id="PTHR43649">
    <property type="entry name" value="ARABINOSE-BINDING PROTEIN-RELATED"/>
    <property type="match status" value="1"/>
</dbReference>
<dbReference type="CDD" id="cd13585">
    <property type="entry name" value="PBP2_TMBP_like"/>
    <property type="match status" value="1"/>
</dbReference>
<accession>A0A2V5K6N6</accession>
<evidence type="ECO:0000256" key="6">
    <source>
        <dbReference type="SAM" id="SignalP"/>
    </source>
</evidence>